<gene>
    <name evidence="1" type="ORF">DSCO28_73770</name>
</gene>
<evidence type="ECO:0000313" key="1">
    <source>
        <dbReference type="EMBL" id="BBO86811.1"/>
    </source>
</evidence>
<dbReference type="InterPro" id="IPR053842">
    <property type="entry name" value="NikA-like"/>
</dbReference>
<dbReference type="RefSeq" id="WP_155326387.1">
    <property type="nucleotide sequence ID" value="NZ_AP021878.1"/>
</dbReference>
<evidence type="ECO:0000313" key="2">
    <source>
        <dbReference type="Proteomes" id="UP000425960"/>
    </source>
</evidence>
<reference evidence="1 2" key="1">
    <citation type="submission" date="2019-11" db="EMBL/GenBank/DDBJ databases">
        <title>Comparative genomics of hydrocarbon-degrading Desulfosarcina strains.</title>
        <authorList>
            <person name="Watanabe M."/>
            <person name="Kojima H."/>
            <person name="Fukui M."/>
        </authorList>
    </citation>
    <scope>NUCLEOTIDE SEQUENCE [LARGE SCALE GENOMIC DNA]</scope>
    <source>
        <strain evidence="1 2">28bB2T</strain>
        <plasmid evidence="2">do28_2 dna</plasmid>
    </source>
</reference>
<accession>A0A5K8A2Z6</accession>
<geneLocation type="plasmid" evidence="2">
    <name>do28_2 dna</name>
</geneLocation>
<dbReference type="AlphaFoldDB" id="A0A5K8A2Z6"/>
<keyword evidence="1" id="KW-0614">Plasmid</keyword>
<proteinExistence type="predicted"/>
<name>A0A5K8A2Z6_9BACT</name>
<dbReference type="Proteomes" id="UP000425960">
    <property type="component" value="Plasmid Do28_2"/>
</dbReference>
<protein>
    <submittedName>
        <fullName evidence="1">Uncharacterized protein</fullName>
    </submittedName>
</protein>
<dbReference type="EMBL" id="AP021878">
    <property type="protein sequence ID" value="BBO86811.1"/>
    <property type="molecule type" value="Genomic_DNA"/>
</dbReference>
<dbReference type="Pfam" id="PF21983">
    <property type="entry name" value="NikA-like"/>
    <property type="match status" value="1"/>
</dbReference>
<sequence>MENEAKQKRKAVMTPIRVSPSEKEKIRANAAAAGLSLSDFMRQACLDPIVVVKENAIDKDFVYHLIKIGNNINQLTKHANSLKMGYDSKRLNVLLDRLESIITKVL</sequence>
<organism evidence="1 2">
    <name type="scientific">Desulfosarcina ovata subsp. sediminis</name>
    <dbReference type="NCBI Taxonomy" id="885957"/>
    <lineage>
        <taxon>Bacteria</taxon>
        <taxon>Pseudomonadati</taxon>
        <taxon>Thermodesulfobacteriota</taxon>
        <taxon>Desulfobacteria</taxon>
        <taxon>Desulfobacterales</taxon>
        <taxon>Desulfosarcinaceae</taxon>
        <taxon>Desulfosarcina</taxon>
    </lineage>
</organism>
<dbReference type="KEGG" id="dov:DSCO28_73770"/>